<proteinExistence type="predicted"/>
<gene>
    <name evidence="2" type="ORF">A2519_19030</name>
</gene>
<sequence length="517" mass="55663">MLIRICAPIVFIYSCVAYGYVTTDGKTVPPLPVSSSNVINVSTGQQLYMAVRNQIEGQTILLADGRYDVSTFEPLVIRVNNLTIRGTSDDPDKAILVGKGMNNCIDVEEEIVRLDGGAHTVLANMMITESRCHGLKFQSGVPSGVIIHNVHFLNIGERMIKVPLLGVSAPGCSIRYCFFEDTTIPPSVRCGAIGSIDTNGNYIAGMDVMGTTDWVVHDNVFKNIKGPDGQARGAIFFWRGNQNTTVERNTFIGCDRSICFGNLSGTIASVTGGIIRNNFIIPGVSVGIELTDAVNVKVCNNTSFTSLSTGNGSLVYTRTSGCEVKNNIIFGSLTGSVPLPDTSNNVIVSRGQKTIVARWFLDEAANDLHLKTDTASAVNRGLNLAEVTDDWDKLSRSDGQTDIGADELSNNPPLLIEATAPFFKKTFLCQPEPNPFNPFTIIRYGIAPGRANTPVSITVASMSGKTIRTLVRGLAIAGSHTVLWNGRDDAGNMAASGMYFIHLQSEEIITTKAILIK</sequence>
<dbReference type="Proteomes" id="UP000179243">
    <property type="component" value="Unassembled WGS sequence"/>
</dbReference>
<dbReference type="Gene3D" id="2.160.20.10">
    <property type="entry name" value="Single-stranded right-handed beta-helix, Pectin lyase-like"/>
    <property type="match status" value="1"/>
</dbReference>
<dbReference type="PROSITE" id="PS51257">
    <property type="entry name" value="PROKAR_LIPOPROTEIN"/>
    <property type="match status" value="1"/>
</dbReference>
<dbReference type="InterPro" id="IPR012334">
    <property type="entry name" value="Pectin_lyas_fold"/>
</dbReference>
<accession>A0A1F7F6H4</accession>
<dbReference type="Pfam" id="PF13860">
    <property type="entry name" value="FlgD_ig"/>
    <property type="match status" value="1"/>
</dbReference>
<dbReference type="Gene3D" id="2.60.40.4070">
    <property type="match status" value="1"/>
</dbReference>
<dbReference type="InterPro" id="IPR011050">
    <property type="entry name" value="Pectin_lyase_fold/virulence"/>
</dbReference>
<evidence type="ECO:0000313" key="3">
    <source>
        <dbReference type="Proteomes" id="UP000179243"/>
    </source>
</evidence>
<reference evidence="2 3" key="1">
    <citation type="journal article" date="2016" name="Nat. Commun.">
        <title>Thousands of microbial genomes shed light on interconnected biogeochemical processes in an aquifer system.</title>
        <authorList>
            <person name="Anantharaman K."/>
            <person name="Brown C.T."/>
            <person name="Hug L.A."/>
            <person name="Sharon I."/>
            <person name="Castelle C.J."/>
            <person name="Probst A.J."/>
            <person name="Thomas B.C."/>
            <person name="Singh A."/>
            <person name="Wilkins M.J."/>
            <person name="Karaoz U."/>
            <person name="Brodie E.L."/>
            <person name="Williams K.H."/>
            <person name="Hubbard S.S."/>
            <person name="Banfield J.F."/>
        </authorList>
    </citation>
    <scope>NUCLEOTIDE SEQUENCE [LARGE SCALE GENOMIC DNA]</scope>
</reference>
<evidence type="ECO:0000259" key="1">
    <source>
        <dbReference type="Pfam" id="PF13860"/>
    </source>
</evidence>
<dbReference type="InterPro" id="IPR025965">
    <property type="entry name" value="FlgD/Vpr_Ig-like"/>
</dbReference>
<dbReference type="SUPFAM" id="SSF51126">
    <property type="entry name" value="Pectin lyase-like"/>
    <property type="match status" value="1"/>
</dbReference>
<dbReference type="AlphaFoldDB" id="A0A1F7F6H4"/>
<organism evidence="2 3">
    <name type="scientific">Candidatus Raymondbacteria bacterium RIFOXYD12_FULL_49_13</name>
    <dbReference type="NCBI Taxonomy" id="1817890"/>
    <lineage>
        <taxon>Bacteria</taxon>
        <taxon>Raymondiibacteriota</taxon>
    </lineage>
</organism>
<protein>
    <recommendedName>
        <fullName evidence="1">FlgD/Vpr Ig-like domain-containing protein</fullName>
    </recommendedName>
</protein>
<comment type="caution">
    <text evidence="2">The sequence shown here is derived from an EMBL/GenBank/DDBJ whole genome shotgun (WGS) entry which is preliminary data.</text>
</comment>
<feature type="domain" description="FlgD/Vpr Ig-like" evidence="1">
    <location>
        <begin position="454"/>
        <end position="505"/>
    </location>
</feature>
<evidence type="ECO:0000313" key="2">
    <source>
        <dbReference type="EMBL" id="OGK02168.1"/>
    </source>
</evidence>
<name>A0A1F7F6H4_UNCRA</name>
<dbReference type="EMBL" id="MFYX01000111">
    <property type="protein sequence ID" value="OGK02168.1"/>
    <property type="molecule type" value="Genomic_DNA"/>
</dbReference>